<evidence type="ECO:0000313" key="4">
    <source>
        <dbReference type="EMBL" id="KAE9994379.1"/>
    </source>
</evidence>
<dbReference type="PROSITE" id="PS50097">
    <property type="entry name" value="BTB"/>
    <property type="match status" value="1"/>
</dbReference>
<evidence type="ECO:0000256" key="1">
    <source>
        <dbReference type="SAM" id="MobiDB-lite"/>
    </source>
</evidence>
<feature type="compositionally biased region" description="Basic and acidic residues" evidence="1">
    <location>
        <begin position="459"/>
        <end position="472"/>
    </location>
</feature>
<dbReference type="SMART" id="SM00225">
    <property type="entry name" value="BTB"/>
    <property type="match status" value="1"/>
</dbReference>
<protein>
    <recommendedName>
        <fullName evidence="3">BTB domain-containing protein</fullName>
    </recommendedName>
</protein>
<organism evidence="4 5">
    <name type="scientific">Venturia inaequalis</name>
    <name type="common">Apple scab fungus</name>
    <dbReference type="NCBI Taxonomy" id="5025"/>
    <lineage>
        <taxon>Eukaryota</taxon>
        <taxon>Fungi</taxon>
        <taxon>Dikarya</taxon>
        <taxon>Ascomycota</taxon>
        <taxon>Pezizomycotina</taxon>
        <taxon>Dothideomycetes</taxon>
        <taxon>Pleosporomycetidae</taxon>
        <taxon>Venturiales</taxon>
        <taxon>Venturiaceae</taxon>
        <taxon>Venturia</taxon>
    </lineage>
</organism>
<dbReference type="Proteomes" id="UP000490939">
    <property type="component" value="Unassembled WGS sequence"/>
</dbReference>
<evidence type="ECO:0000256" key="2">
    <source>
        <dbReference type="SAM" id="Phobius"/>
    </source>
</evidence>
<feature type="region of interest" description="Disordered" evidence="1">
    <location>
        <begin position="439"/>
        <end position="537"/>
    </location>
</feature>
<keyword evidence="2" id="KW-1133">Transmembrane helix</keyword>
<dbReference type="CDD" id="cd18186">
    <property type="entry name" value="BTB_POZ_ZBTB_KLHL-like"/>
    <property type="match status" value="1"/>
</dbReference>
<feature type="compositionally biased region" description="Basic and acidic residues" evidence="1">
    <location>
        <begin position="528"/>
        <end position="537"/>
    </location>
</feature>
<dbReference type="Gene3D" id="3.30.710.10">
    <property type="entry name" value="Potassium Channel Kv1.1, Chain A"/>
    <property type="match status" value="1"/>
</dbReference>
<feature type="compositionally biased region" description="Polar residues" evidence="1">
    <location>
        <begin position="508"/>
        <end position="517"/>
    </location>
</feature>
<feature type="transmembrane region" description="Helical" evidence="2">
    <location>
        <begin position="350"/>
        <end position="374"/>
    </location>
</feature>
<sequence length="537" mass="58869">MTMQPSSDLARGLARVLGTGAYSDVLLVCTNGTTFEAHKVVLSAASEFCSKALKPNSFKEGANNRMELVVGDAATIKLMLDYIYTSSYDATNFPEGALTCHLKLIEVADFYVILGLKEMAWANIQTVAQGLRTLPVQEFITALRFVYDTLNHEEKIKKHMIAWAIQDSEHLLNNPTFEEVLSDFSQLGKELTLKMLPGANMSSLYSMSQPYGFASREEGNCTASIECGQTFDDTHKWCCPTSSTCQTNNYDRVCCDSSSSFAVCLNNYIGAPVCANSSYTLYDNAGYFCCDPQSIGMRVIRGSTIHSYCGARTGFTVENATILQPIISSVFDDDDERPSSSSRSSKQTNAAATAGSALAGVAFFTMLVFAFFWWRKRKGGWPSSVRKDRKGEQPLTAVTPNPADDWEKDVAMQNMPMAKSNEPPKPAPMPFIREVTHFELPTDAPTRTSEAEVGWTEMSTKRDSRLPQKEAQEAPNARNSQSVAPPVPPAVPPKDSTVSPISPVLSGKTVTRNNTVSSKRRVSNDGAIRGEPRTSRN</sequence>
<keyword evidence="2" id="KW-0812">Transmembrane</keyword>
<proteinExistence type="predicted"/>
<name>A0A8H3VS41_VENIN</name>
<dbReference type="InterPro" id="IPR011333">
    <property type="entry name" value="SKP1/BTB/POZ_sf"/>
</dbReference>
<feature type="domain" description="BTB" evidence="3">
    <location>
        <begin position="23"/>
        <end position="92"/>
    </location>
</feature>
<evidence type="ECO:0000259" key="3">
    <source>
        <dbReference type="PROSITE" id="PS50097"/>
    </source>
</evidence>
<keyword evidence="2" id="KW-0472">Membrane</keyword>
<accession>A0A8H3VS41</accession>
<dbReference type="AlphaFoldDB" id="A0A8H3VS41"/>
<dbReference type="PANTHER" id="PTHR47843:SF5">
    <property type="entry name" value="BTB_POZ DOMAIN PROTEIN"/>
    <property type="match status" value="1"/>
</dbReference>
<reference evidence="4 5" key="1">
    <citation type="submission" date="2019-07" db="EMBL/GenBank/DDBJ databases">
        <title>Venturia inaequalis Genome Resource.</title>
        <authorList>
            <person name="Lichtner F.J."/>
        </authorList>
    </citation>
    <scope>NUCLEOTIDE SEQUENCE [LARGE SCALE GENOMIC DNA]</scope>
    <source>
        <strain evidence="4 5">DMI_063113</strain>
    </source>
</reference>
<evidence type="ECO:0000313" key="5">
    <source>
        <dbReference type="Proteomes" id="UP000490939"/>
    </source>
</evidence>
<dbReference type="PANTHER" id="PTHR47843">
    <property type="entry name" value="BTB DOMAIN-CONTAINING PROTEIN-RELATED"/>
    <property type="match status" value="1"/>
</dbReference>
<feature type="region of interest" description="Disordered" evidence="1">
    <location>
        <begin position="381"/>
        <end position="404"/>
    </location>
</feature>
<dbReference type="EMBL" id="WNWR01000008">
    <property type="protein sequence ID" value="KAE9994379.1"/>
    <property type="molecule type" value="Genomic_DNA"/>
</dbReference>
<comment type="caution">
    <text evidence="4">The sequence shown here is derived from an EMBL/GenBank/DDBJ whole genome shotgun (WGS) entry which is preliminary data.</text>
</comment>
<dbReference type="SUPFAM" id="SSF54695">
    <property type="entry name" value="POZ domain"/>
    <property type="match status" value="1"/>
</dbReference>
<gene>
    <name evidence="4" type="ORF">EG327_010819</name>
</gene>
<dbReference type="Pfam" id="PF00651">
    <property type="entry name" value="BTB"/>
    <property type="match status" value="1"/>
</dbReference>
<keyword evidence="5" id="KW-1185">Reference proteome</keyword>
<dbReference type="InterPro" id="IPR000210">
    <property type="entry name" value="BTB/POZ_dom"/>
</dbReference>